<keyword evidence="2" id="KW-1133">Transmembrane helix</keyword>
<feature type="compositionally biased region" description="Polar residues" evidence="1">
    <location>
        <begin position="288"/>
        <end position="317"/>
    </location>
</feature>
<dbReference type="Gene3D" id="2.60.40.10">
    <property type="entry name" value="Immunoglobulins"/>
    <property type="match status" value="1"/>
</dbReference>
<name>A0A7D9L2U1_PARCT</name>
<evidence type="ECO:0000256" key="1">
    <source>
        <dbReference type="SAM" id="MobiDB-lite"/>
    </source>
</evidence>
<evidence type="ECO:0000313" key="4">
    <source>
        <dbReference type="Proteomes" id="UP001152795"/>
    </source>
</evidence>
<sequence>CITANLEVKILIQDNICLLFKRCKKSNLLFNVGIPLVLATPTDHAAMHLKNSVSTNLIFMFIWSTLRVTVTAGDITNYHISPTEGQKVTLPNGFSAEGYPDQSNKNISWTFDDTTIAYVKPGETPWIINQSLFVMTKNKDLIIRIMTFSLNGEYKQLAGNKTIVQYVVEIPAHVIIVRQTYNEKTIGKVLKREWGITYEVLTRRESVCDIAVYALTVYLCSKLPSDTSNNCEIRPATVVKKPGVCEVKIQYNDTAKLNTGVNFYVEFIHDKIQLFLLTTENKGEVTPTYPTQGITTSRMTNSTITPTSTKRSTSEMTASVPPIISAKDTSTSTPGLSTPWIIVIIFGVVILLLIVCLIWHKRRHKQSFRFQSDDNGENQNGPAIIRYTANSLTRLNSLHRIATQDHFG</sequence>
<protein>
    <submittedName>
        <fullName evidence="3">Uncharacterized protein</fullName>
    </submittedName>
</protein>
<reference evidence="3" key="1">
    <citation type="submission" date="2020-04" db="EMBL/GenBank/DDBJ databases">
        <authorList>
            <person name="Alioto T."/>
            <person name="Alioto T."/>
            <person name="Gomez Garrido J."/>
        </authorList>
    </citation>
    <scope>NUCLEOTIDE SEQUENCE</scope>
    <source>
        <strain evidence="3">A484AB</strain>
    </source>
</reference>
<dbReference type="OrthoDB" id="6016400at2759"/>
<evidence type="ECO:0000313" key="3">
    <source>
        <dbReference type="EMBL" id="CAB4024998.1"/>
    </source>
</evidence>
<keyword evidence="4" id="KW-1185">Reference proteome</keyword>
<dbReference type="InterPro" id="IPR013783">
    <property type="entry name" value="Ig-like_fold"/>
</dbReference>
<feature type="transmembrane region" description="Helical" evidence="2">
    <location>
        <begin position="340"/>
        <end position="359"/>
    </location>
</feature>
<comment type="caution">
    <text evidence="3">The sequence shown here is derived from an EMBL/GenBank/DDBJ whole genome shotgun (WGS) entry which is preliminary data.</text>
</comment>
<keyword evidence="2" id="KW-0812">Transmembrane</keyword>
<keyword evidence="2" id="KW-0472">Membrane</keyword>
<dbReference type="EMBL" id="CACRXK020013351">
    <property type="protein sequence ID" value="CAB4024998.1"/>
    <property type="molecule type" value="Genomic_DNA"/>
</dbReference>
<organism evidence="3 4">
    <name type="scientific">Paramuricea clavata</name>
    <name type="common">Red gorgonian</name>
    <name type="synonym">Violescent sea-whip</name>
    <dbReference type="NCBI Taxonomy" id="317549"/>
    <lineage>
        <taxon>Eukaryota</taxon>
        <taxon>Metazoa</taxon>
        <taxon>Cnidaria</taxon>
        <taxon>Anthozoa</taxon>
        <taxon>Octocorallia</taxon>
        <taxon>Malacalcyonacea</taxon>
        <taxon>Plexauridae</taxon>
        <taxon>Paramuricea</taxon>
    </lineage>
</organism>
<proteinExistence type="predicted"/>
<accession>A0A7D9L2U1</accession>
<feature type="region of interest" description="Disordered" evidence="1">
    <location>
        <begin position="287"/>
        <end position="318"/>
    </location>
</feature>
<feature type="non-terminal residue" evidence="3">
    <location>
        <position position="1"/>
    </location>
</feature>
<dbReference type="AlphaFoldDB" id="A0A7D9L2U1"/>
<gene>
    <name evidence="3" type="ORF">PACLA_8A056145</name>
</gene>
<evidence type="ECO:0000256" key="2">
    <source>
        <dbReference type="SAM" id="Phobius"/>
    </source>
</evidence>
<dbReference type="Proteomes" id="UP001152795">
    <property type="component" value="Unassembled WGS sequence"/>
</dbReference>